<sequence length="99" mass="11606">MCKPMVQKRANASEPHIKIRILKALGHITPVGIHKHLLMLKILRNMKKPNIITPENIWDFINESFSAYKYDKDDFKRFIKQGKGYEHTYTTVIAPSLQR</sequence>
<accession>L7JZ14</accession>
<dbReference type="GO" id="GO:0006355">
    <property type="term" value="P:regulation of DNA-templated transcription"/>
    <property type="evidence" value="ECO:0007669"/>
    <property type="project" value="InterPro"/>
</dbReference>
<dbReference type="EMBL" id="JH993888">
    <property type="protein sequence ID" value="ELQ76007.1"/>
    <property type="molecule type" value="Genomic_DNA"/>
</dbReference>
<dbReference type="VEuPathDB" id="MicrosporidiaDB:THOM_1005"/>
<organism evidence="1 2">
    <name type="scientific">Trachipleistophora hominis</name>
    <name type="common">Microsporidian parasite</name>
    <dbReference type="NCBI Taxonomy" id="72359"/>
    <lineage>
        <taxon>Eukaryota</taxon>
        <taxon>Fungi</taxon>
        <taxon>Fungi incertae sedis</taxon>
        <taxon>Microsporidia</taxon>
        <taxon>Pleistophoridae</taxon>
        <taxon>Trachipleistophora</taxon>
    </lineage>
</organism>
<reference evidence="1 2" key="1">
    <citation type="journal article" date="2012" name="PLoS Pathog.">
        <title>The genome of the obligate intracellular parasite Trachipleistophora hominis: new insights into microsporidian genome dynamics and reductive evolution.</title>
        <authorList>
            <person name="Heinz E."/>
            <person name="Williams T.A."/>
            <person name="Nakjang S."/>
            <person name="Noel C.J."/>
            <person name="Swan D.C."/>
            <person name="Goldberg A.V."/>
            <person name="Harris S.R."/>
            <person name="Weinmaier T."/>
            <person name="Markert S."/>
            <person name="Becher D."/>
            <person name="Bernhardt J."/>
            <person name="Dagan T."/>
            <person name="Hacker C."/>
            <person name="Lucocq J.M."/>
            <person name="Schweder T."/>
            <person name="Rattei T."/>
            <person name="Hall N."/>
            <person name="Hirt R.P."/>
            <person name="Embley T.M."/>
        </authorList>
    </citation>
    <scope>NUCLEOTIDE SEQUENCE [LARGE SCALE GENOMIC DNA]</scope>
</reference>
<dbReference type="OMA" id="PENIWDF"/>
<keyword evidence="2" id="KW-1185">Reference proteome</keyword>
<dbReference type="InterPro" id="IPR012423">
    <property type="entry name" value="Eaf7/MRGBP"/>
</dbReference>
<evidence type="ECO:0000313" key="1">
    <source>
        <dbReference type="EMBL" id="ELQ76007.1"/>
    </source>
</evidence>
<dbReference type="Pfam" id="PF07904">
    <property type="entry name" value="Eaf7"/>
    <property type="match status" value="1"/>
</dbReference>
<dbReference type="AlphaFoldDB" id="L7JZ14"/>
<protein>
    <submittedName>
        <fullName evidence="1">Putative CT20 protein</fullName>
    </submittedName>
</protein>
<name>L7JZ14_TRAHO</name>
<dbReference type="GO" id="GO:0005634">
    <property type="term" value="C:nucleus"/>
    <property type="evidence" value="ECO:0007669"/>
    <property type="project" value="InterPro"/>
</dbReference>
<dbReference type="HOGENOM" id="CLU_174999_0_0_1"/>
<gene>
    <name evidence="1" type="ORF">THOM_1005</name>
</gene>
<evidence type="ECO:0000313" key="2">
    <source>
        <dbReference type="Proteomes" id="UP000011185"/>
    </source>
</evidence>
<dbReference type="OrthoDB" id="2191697at2759"/>
<dbReference type="Proteomes" id="UP000011185">
    <property type="component" value="Unassembled WGS sequence"/>
</dbReference>
<dbReference type="InParanoid" id="L7JZ14"/>
<dbReference type="GO" id="GO:0043189">
    <property type="term" value="C:H4/H2A histone acetyltransferase complex"/>
    <property type="evidence" value="ECO:0007669"/>
    <property type="project" value="InterPro"/>
</dbReference>
<proteinExistence type="predicted"/>